<sequence>MILIERKRVRAPFTLPPAIKRAITVEIATPPDERFISPPPSPSHKRCRLTSSPSSGSPPPLNVLPPRKRIMRVRLVRHDRLIEETHDQLQDISVAKIESTKQDIEALRPRAEVVEETRGAVGWTCWFEKMEIVFRINNCADNCQVKYASCTLLDSALTWWNSYMQAVGIDAARMIRDTHHGLSIGYGLVEFRENGVCVSHQRIFATTPAYRNLARKELKKLKTEDYLSLGMNTRTMENGLMNLTKTGKERDSVVTPSRFQISFAFPVMVVP</sequence>
<keyword evidence="3" id="KW-1185">Reference proteome</keyword>
<evidence type="ECO:0008006" key="4">
    <source>
        <dbReference type="Google" id="ProtNLM"/>
    </source>
</evidence>
<feature type="region of interest" description="Disordered" evidence="1">
    <location>
        <begin position="30"/>
        <end position="63"/>
    </location>
</feature>
<organism evidence="2 3">
    <name type="scientific">Tanacetum coccineum</name>
    <dbReference type="NCBI Taxonomy" id="301880"/>
    <lineage>
        <taxon>Eukaryota</taxon>
        <taxon>Viridiplantae</taxon>
        <taxon>Streptophyta</taxon>
        <taxon>Embryophyta</taxon>
        <taxon>Tracheophyta</taxon>
        <taxon>Spermatophyta</taxon>
        <taxon>Magnoliopsida</taxon>
        <taxon>eudicotyledons</taxon>
        <taxon>Gunneridae</taxon>
        <taxon>Pentapetalae</taxon>
        <taxon>asterids</taxon>
        <taxon>campanulids</taxon>
        <taxon>Asterales</taxon>
        <taxon>Asteraceae</taxon>
        <taxon>Asteroideae</taxon>
        <taxon>Anthemideae</taxon>
        <taxon>Anthemidinae</taxon>
        <taxon>Tanacetum</taxon>
    </lineage>
</organism>
<reference evidence="2" key="1">
    <citation type="journal article" date="2022" name="Int. J. Mol. Sci.">
        <title>Draft Genome of Tanacetum Coccineum: Genomic Comparison of Closely Related Tanacetum-Family Plants.</title>
        <authorList>
            <person name="Yamashiro T."/>
            <person name="Shiraishi A."/>
            <person name="Nakayama K."/>
            <person name="Satake H."/>
        </authorList>
    </citation>
    <scope>NUCLEOTIDE SEQUENCE</scope>
</reference>
<reference evidence="2" key="2">
    <citation type="submission" date="2022-01" db="EMBL/GenBank/DDBJ databases">
        <authorList>
            <person name="Yamashiro T."/>
            <person name="Shiraishi A."/>
            <person name="Satake H."/>
            <person name="Nakayama K."/>
        </authorList>
    </citation>
    <scope>NUCLEOTIDE SEQUENCE</scope>
</reference>
<accession>A0ABQ5CV41</accession>
<evidence type="ECO:0000313" key="2">
    <source>
        <dbReference type="EMBL" id="GJT30138.1"/>
    </source>
</evidence>
<comment type="caution">
    <text evidence="2">The sequence shown here is derived from an EMBL/GenBank/DDBJ whole genome shotgun (WGS) entry which is preliminary data.</text>
</comment>
<evidence type="ECO:0000313" key="3">
    <source>
        <dbReference type="Proteomes" id="UP001151760"/>
    </source>
</evidence>
<name>A0ABQ5CV41_9ASTR</name>
<gene>
    <name evidence="2" type="ORF">Tco_0910413</name>
</gene>
<dbReference type="Proteomes" id="UP001151760">
    <property type="component" value="Unassembled WGS sequence"/>
</dbReference>
<evidence type="ECO:0000256" key="1">
    <source>
        <dbReference type="SAM" id="MobiDB-lite"/>
    </source>
</evidence>
<protein>
    <recommendedName>
        <fullName evidence="4">Reverse transcriptase domain-containing protein</fullName>
    </recommendedName>
</protein>
<proteinExistence type="predicted"/>
<dbReference type="EMBL" id="BQNB010014600">
    <property type="protein sequence ID" value="GJT30138.1"/>
    <property type="molecule type" value="Genomic_DNA"/>
</dbReference>